<keyword evidence="2" id="KW-1185">Reference proteome</keyword>
<evidence type="ECO:0000313" key="1">
    <source>
        <dbReference type="EMBL" id="KAK4525928.1"/>
    </source>
</evidence>
<reference evidence="1 2" key="1">
    <citation type="submission" date="2022-07" db="EMBL/GenBank/DDBJ databases">
        <title>Genome-wide signatures of adaptation to extreme environments.</title>
        <authorList>
            <person name="Cho C.H."/>
            <person name="Yoon H.S."/>
        </authorList>
    </citation>
    <scope>NUCLEOTIDE SEQUENCE [LARGE SCALE GENOMIC DNA]</scope>
    <source>
        <strain evidence="1 2">108.79 E11</strain>
    </source>
</reference>
<dbReference type="Pfam" id="PF16053">
    <property type="entry name" value="MRP-S34"/>
    <property type="match status" value="1"/>
</dbReference>
<dbReference type="EMBL" id="JANCYU010000035">
    <property type="protein sequence ID" value="KAK4525928.1"/>
    <property type="molecule type" value="Genomic_DNA"/>
</dbReference>
<proteinExistence type="predicted"/>
<name>A0AAV9IF94_9RHOD</name>
<evidence type="ECO:0000313" key="2">
    <source>
        <dbReference type="Proteomes" id="UP001300502"/>
    </source>
</evidence>
<comment type="caution">
    <text evidence="1">The sequence shown here is derived from an EMBL/GenBank/DDBJ whole genome shotgun (WGS) entry which is preliminary data.</text>
</comment>
<sequence>MHRLAKYVHLWKTFNWQSCSQLGQNRSYCNQVEKNKNVEEPSVLKQALENLDFQTLFAVARLTENHGIGEKFYLDRWRRKGDFDSYWTVTRIQRDNKGDPSKFFGYYHYKGTDLKGEREIELANCKGWRCDTLEKERTKLFGKTPTVP</sequence>
<protein>
    <submittedName>
        <fullName evidence="1">Uncharacterized protein</fullName>
    </submittedName>
</protein>
<dbReference type="InterPro" id="IPR032053">
    <property type="entry name" value="Ribosomal_mS34"/>
</dbReference>
<gene>
    <name evidence="1" type="ORF">GAYE_SCF18G3837</name>
</gene>
<dbReference type="Proteomes" id="UP001300502">
    <property type="component" value="Unassembled WGS sequence"/>
</dbReference>
<dbReference type="GO" id="GO:0005739">
    <property type="term" value="C:mitochondrion"/>
    <property type="evidence" value="ECO:0007669"/>
    <property type="project" value="InterPro"/>
</dbReference>
<dbReference type="AlphaFoldDB" id="A0AAV9IF94"/>
<dbReference type="GO" id="GO:0003735">
    <property type="term" value="F:structural constituent of ribosome"/>
    <property type="evidence" value="ECO:0007669"/>
    <property type="project" value="InterPro"/>
</dbReference>
<organism evidence="1 2">
    <name type="scientific">Galdieria yellowstonensis</name>
    <dbReference type="NCBI Taxonomy" id="3028027"/>
    <lineage>
        <taxon>Eukaryota</taxon>
        <taxon>Rhodophyta</taxon>
        <taxon>Bangiophyceae</taxon>
        <taxon>Galdieriales</taxon>
        <taxon>Galdieriaceae</taxon>
        <taxon>Galdieria</taxon>
    </lineage>
</organism>
<accession>A0AAV9IF94</accession>